<dbReference type="GO" id="GO:0000981">
    <property type="term" value="F:DNA-binding transcription factor activity, RNA polymerase II-specific"/>
    <property type="evidence" value="ECO:0007669"/>
    <property type="project" value="InterPro"/>
</dbReference>
<keyword evidence="5" id="KW-0238">DNA-binding</keyword>
<accession>A0A316YGJ3</accession>
<dbReference type="GeneID" id="37047290"/>
<dbReference type="PANTHER" id="PTHR31313:SF78">
    <property type="entry name" value="TRANSCRIPTION FACTOR DOMAIN-CONTAINING PROTEIN"/>
    <property type="match status" value="1"/>
</dbReference>
<name>A0A316YGJ3_9BASI</name>
<dbReference type="InterPro" id="IPR001138">
    <property type="entry name" value="Zn2Cys6_DnaBD"/>
</dbReference>
<feature type="region of interest" description="Disordered" evidence="8">
    <location>
        <begin position="290"/>
        <end position="340"/>
    </location>
</feature>
<organism evidence="10 11">
    <name type="scientific">Acaromyces ingoldii</name>
    <dbReference type="NCBI Taxonomy" id="215250"/>
    <lineage>
        <taxon>Eukaryota</taxon>
        <taxon>Fungi</taxon>
        <taxon>Dikarya</taxon>
        <taxon>Basidiomycota</taxon>
        <taxon>Ustilaginomycotina</taxon>
        <taxon>Exobasidiomycetes</taxon>
        <taxon>Exobasidiales</taxon>
        <taxon>Cryptobasidiaceae</taxon>
        <taxon>Acaromyces</taxon>
    </lineage>
</organism>
<comment type="subcellular location">
    <subcellularLocation>
        <location evidence="1">Nucleus</location>
    </subcellularLocation>
</comment>
<dbReference type="PANTHER" id="PTHR31313">
    <property type="entry name" value="TY1 ENHANCER ACTIVATOR"/>
    <property type="match status" value="1"/>
</dbReference>
<dbReference type="CDD" id="cd00067">
    <property type="entry name" value="GAL4"/>
    <property type="match status" value="1"/>
</dbReference>
<dbReference type="InterPro" id="IPR036864">
    <property type="entry name" value="Zn2-C6_fun-type_DNA-bd_sf"/>
</dbReference>
<evidence type="ECO:0000256" key="2">
    <source>
        <dbReference type="ARBA" id="ARBA00022723"/>
    </source>
</evidence>
<reference evidence="10" key="1">
    <citation type="journal article" date="2018" name="Mol. Biol. Evol.">
        <title>Broad Genomic Sampling Reveals a Smut Pathogenic Ancestry of the Fungal Clade Ustilaginomycotina.</title>
        <authorList>
            <person name="Kijpornyongpan T."/>
            <person name="Mondo S.J."/>
            <person name="Barry K."/>
            <person name="Sandor L."/>
            <person name="Lee J."/>
            <person name="Lipzen A."/>
            <person name="Pangilinan J."/>
            <person name="LaButti K."/>
            <person name="Hainaut M."/>
            <person name="Henrissat B."/>
            <person name="Grigoriev I.V."/>
            <person name="Spatafora J.W."/>
            <person name="Aime M.C."/>
        </authorList>
    </citation>
    <scope>NUCLEOTIDE SEQUENCE [LARGE SCALE GENOMIC DNA]</scope>
    <source>
        <strain evidence="10">MCA 4198</strain>
    </source>
</reference>
<sequence length="787" mass="86075">MERPTTATTVEPRQRILKACASCSARKTKCDGREGGCSSCAKLGLECVYVSSGKKRGPPKGSPARGGPPRKNKAPTLAPSSSSASVSSLFDQLDAKPWASVGGGATTSTSPPSSSSTSYSLQQQQQQQQQQPHPQSQPHLQSHSQSQPLLQPQQQQLQSQLSLPAGAIEALLLVYETFIHPHWPVVYLPALGSLRILEQRSPLLFDAILTISAANSSDPSMMRLSDGMVEAVRRRILDCLTDAATLNRIEVIQSMILISLVDLGSGRSSMAYQFGGMACRMALDMNLHVQTAPPKDKSRRRRGLDERSAPGRGSSSSSSSLRDGGSSSSSSNHQTTSSSQEARRTMWACYVLDKVLAAVLQRPPAMRQQDIDVDKPSTMERDEVDLPWRAEGLARVRFLHPQAYGAMEHLRSHALSSFSAWCDVMAILERILDDVYRPRSRRRRHDHHHHHHHRHQHQSFHGHDQHQHPLGHDEPPRDDEAAVARLDDELRRWRRGLPDHLQWGDDGAAEEHVDVGLQVLTLRGWYYTCVLLLHRPRLPLSLDESCSDLEAIDALQQLRGATRSSGSSGGSNHLQRDPASSHRMASPVTGATEAATSICVIMEAYEATFKVLKFPASWVYLIFQAATVHAGLAAAGNAASQEARRRLQQCIAWLEQISQTWRSASHHVETLNRLLAVGARTRTRPPSPDVAAPTYVGVIDPLLATAATANAANTPTPPTGAAGAAGAADDGAASWNLFWSSMPTTSEDASLWQGFSDLFPQQQQQPQQQPPPPPQPQRQQPPLQIVS</sequence>
<dbReference type="STRING" id="215250.A0A316YGJ3"/>
<dbReference type="Pfam" id="PF04082">
    <property type="entry name" value="Fungal_trans"/>
    <property type="match status" value="1"/>
</dbReference>
<protein>
    <recommendedName>
        <fullName evidence="9">Zn(2)-C6 fungal-type domain-containing protein</fullName>
    </recommendedName>
</protein>
<dbReference type="AlphaFoldDB" id="A0A316YGJ3"/>
<evidence type="ECO:0000256" key="6">
    <source>
        <dbReference type="ARBA" id="ARBA00023163"/>
    </source>
</evidence>
<dbReference type="GO" id="GO:0006351">
    <property type="term" value="P:DNA-templated transcription"/>
    <property type="evidence" value="ECO:0007669"/>
    <property type="project" value="InterPro"/>
</dbReference>
<feature type="region of interest" description="Disordered" evidence="8">
    <location>
        <begin position="560"/>
        <end position="588"/>
    </location>
</feature>
<feature type="region of interest" description="Disordered" evidence="8">
    <location>
        <begin position="748"/>
        <end position="787"/>
    </location>
</feature>
<keyword evidence="6" id="KW-0804">Transcription</keyword>
<evidence type="ECO:0000256" key="8">
    <source>
        <dbReference type="SAM" id="MobiDB-lite"/>
    </source>
</evidence>
<evidence type="ECO:0000256" key="7">
    <source>
        <dbReference type="ARBA" id="ARBA00023242"/>
    </source>
</evidence>
<feature type="region of interest" description="Disordered" evidence="8">
    <location>
        <begin position="441"/>
        <end position="478"/>
    </location>
</feature>
<dbReference type="SMART" id="SM00066">
    <property type="entry name" value="GAL4"/>
    <property type="match status" value="1"/>
</dbReference>
<feature type="region of interest" description="Disordered" evidence="8">
    <location>
        <begin position="51"/>
        <end position="155"/>
    </location>
</feature>
<dbReference type="SUPFAM" id="SSF57701">
    <property type="entry name" value="Zn2/Cys6 DNA-binding domain"/>
    <property type="match status" value="1"/>
</dbReference>
<feature type="compositionally biased region" description="Basic residues" evidence="8">
    <location>
        <begin position="441"/>
        <end position="460"/>
    </location>
</feature>
<feature type="compositionally biased region" description="Low complexity" evidence="8">
    <location>
        <begin position="310"/>
        <end position="339"/>
    </location>
</feature>
<dbReference type="OrthoDB" id="2428527at2759"/>
<dbReference type="Proteomes" id="UP000245768">
    <property type="component" value="Unassembled WGS sequence"/>
</dbReference>
<evidence type="ECO:0000313" key="10">
    <source>
        <dbReference type="EMBL" id="PWN87223.1"/>
    </source>
</evidence>
<keyword evidence="4" id="KW-0805">Transcription regulation</keyword>
<feature type="compositionally biased region" description="Basic and acidic residues" evidence="8">
    <location>
        <begin position="461"/>
        <end position="478"/>
    </location>
</feature>
<dbReference type="CDD" id="cd12148">
    <property type="entry name" value="fungal_TF_MHR"/>
    <property type="match status" value="1"/>
</dbReference>
<dbReference type="GO" id="GO:0003677">
    <property type="term" value="F:DNA binding"/>
    <property type="evidence" value="ECO:0007669"/>
    <property type="project" value="UniProtKB-KW"/>
</dbReference>
<feature type="compositionally biased region" description="Low complexity" evidence="8">
    <location>
        <begin position="107"/>
        <end position="155"/>
    </location>
</feature>
<evidence type="ECO:0000259" key="9">
    <source>
        <dbReference type="PROSITE" id="PS50048"/>
    </source>
</evidence>
<dbReference type="SMART" id="SM00906">
    <property type="entry name" value="Fungal_trans"/>
    <property type="match status" value="1"/>
</dbReference>
<evidence type="ECO:0000256" key="1">
    <source>
        <dbReference type="ARBA" id="ARBA00004123"/>
    </source>
</evidence>
<dbReference type="Pfam" id="PF00172">
    <property type="entry name" value="Zn_clus"/>
    <property type="match status" value="1"/>
</dbReference>
<evidence type="ECO:0000313" key="11">
    <source>
        <dbReference type="Proteomes" id="UP000245768"/>
    </source>
</evidence>
<dbReference type="PROSITE" id="PS00463">
    <property type="entry name" value="ZN2_CY6_FUNGAL_1"/>
    <property type="match status" value="1"/>
</dbReference>
<dbReference type="InterPro" id="IPR051615">
    <property type="entry name" value="Transcr_Regulatory_Elem"/>
</dbReference>
<evidence type="ECO:0000256" key="5">
    <source>
        <dbReference type="ARBA" id="ARBA00023125"/>
    </source>
</evidence>
<keyword evidence="2" id="KW-0479">Metal-binding</keyword>
<dbReference type="PROSITE" id="PS50048">
    <property type="entry name" value="ZN2_CY6_FUNGAL_2"/>
    <property type="match status" value="1"/>
</dbReference>
<keyword evidence="11" id="KW-1185">Reference proteome</keyword>
<keyword evidence="7" id="KW-0539">Nucleus</keyword>
<dbReference type="EMBL" id="KZ819641">
    <property type="protein sequence ID" value="PWN87223.1"/>
    <property type="molecule type" value="Genomic_DNA"/>
</dbReference>
<evidence type="ECO:0000256" key="4">
    <source>
        <dbReference type="ARBA" id="ARBA00023015"/>
    </source>
</evidence>
<proteinExistence type="predicted"/>
<dbReference type="Gene3D" id="4.10.240.10">
    <property type="entry name" value="Zn(2)-C6 fungal-type DNA-binding domain"/>
    <property type="match status" value="1"/>
</dbReference>
<gene>
    <name evidence="10" type="ORF">FA10DRAFT_304618</name>
</gene>
<dbReference type="RefSeq" id="XP_025374421.1">
    <property type="nucleotide sequence ID" value="XM_025525374.1"/>
</dbReference>
<feature type="domain" description="Zn(2)-C6 fungal-type" evidence="9">
    <location>
        <begin position="19"/>
        <end position="49"/>
    </location>
</feature>
<dbReference type="InterPro" id="IPR007219">
    <property type="entry name" value="XnlR_reg_dom"/>
</dbReference>
<dbReference type="GO" id="GO:0005634">
    <property type="term" value="C:nucleus"/>
    <property type="evidence" value="ECO:0007669"/>
    <property type="project" value="UniProtKB-SubCell"/>
</dbReference>
<evidence type="ECO:0000256" key="3">
    <source>
        <dbReference type="ARBA" id="ARBA00022833"/>
    </source>
</evidence>
<dbReference type="InParanoid" id="A0A316YGJ3"/>
<feature type="compositionally biased region" description="Low complexity" evidence="8">
    <location>
        <begin position="777"/>
        <end position="787"/>
    </location>
</feature>
<keyword evidence="3" id="KW-0862">Zinc</keyword>
<dbReference type="GO" id="GO:0008270">
    <property type="term" value="F:zinc ion binding"/>
    <property type="evidence" value="ECO:0007669"/>
    <property type="project" value="InterPro"/>
</dbReference>